<sequence length="691" mass="75774">MSSRNNNDDEKEKTILQYDALGFISYQKQALNPLVNEMDSVKKILESCLDEIKHRNSQPKLSAFEQAILDANKPAIDLDDFIHSSKKSTTALNRAAKSIEDLIAESNKTAEIKSQSITQPKRRAIEINSTEDVIREFGSKKTEDTSQHSLSTGQTKQPFRKIAETLVNTIRNTAVNAHGTDPTVDAMNEVVTALTPVKRAAGFMLRPLTGWMKSRKRNEPLPKEQSDHNRKLIKVLEKIAANNNGGGLFGLLKMLPMALAGIGSTVATAVTGLGPVLATALAGAVGAYLGTKIHDQLDETETGQAVNDFIGNATARTLALLGNDAAKEVIETNDRLADAERYKYRKENPAWYSNDGVYRFARMLGIEGFMKENKPGSILYQQRYGGQGVNGKGATPFGAVGEMQSKQSLTYSSKNFTPEKATKIAEVANRIGVEPNDLAAIISFETGGTFSPKAKNPDSSATGLIQFMGKNASKSRNYNNGTYYGMTRDQFSNLSFDEQMVYVEKYYKDRGFDGKSKRSIADAYTAVTGYGYKQGSSQYDLNPLWDTNNNKVIEKGEMVLNPAFKAHQRQYFENTPIENPAIKSPDNISNQLLTPKSAEKIIQKAKNNVPVLNMQSSVKPVAARTNNLAANYSQPKIETNILPAKEFLTSPTPQEVVVTNQNSGTINQNVSNRLLAHAITGGLGMGDKWNV</sequence>
<name>A0ABN0JRI5_9GAMM</name>
<reference evidence="1 2" key="2">
    <citation type="journal article" date="2016" name="Int. J. Syst. Evol. Microbiol.">
        <title>Taxonomy of haemolytic and/or proteolytic strains of the genus Acinetobacter with the proposal of Acinetobacter courvalinii sp. nov. (genomic species 14 sensu Bouvet &amp; Jeanjean), Acinetobacter dispersus sp. nov. (genomic species 17), Acinetobacter modestus sp. nov., Acinetobacter proteolyticus sp. nov. and Acinetobacter vivianii sp. nov.</title>
        <authorList>
            <person name="Nemec A."/>
            <person name="Radolfova-Krizova L."/>
            <person name="Maixnerova M."/>
            <person name="Vrestiakova E."/>
            <person name="Jezek P."/>
            <person name="Sedo O."/>
        </authorList>
    </citation>
    <scope>NUCLEOTIDE SEQUENCE [LARGE SCALE GENOMIC DNA]</scope>
    <source>
        <strain evidence="1 2">NIPH 236</strain>
    </source>
</reference>
<dbReference type="SUPFAM" id="SSF53955">
    <property type="entry name" value="Lysozyme-like"/>
    <property type="match status" value="1"/>
</dbReference>
<dbReference type="RefSeq" id="WP_004660033.1">
    <property type="nucleotide sequence ID" value="NZ_BMDV01000003.1"/>
</dbReference>
<dbReference type="Gene3D" id="1.10.530.10">
    <property type="match status" value="1"/>
</dbReference>
<dbReference type="EMBL" id="APOJ01000016">
    <property type="protein sequence ID" value="ENU27959.1"/>
    <property type="molecule type" value="Genomic_DNA"/>
</dbReference>
<keyword evidence="2" id="KW-1185">Reference proteome</keyword>
<dbReference type="GeneID" id="92837019"/>
<reference evidence="2" key="1">
    <citation type="submission" date="2013-02" db="EMBL/GenBank/DDBJ databases">
        <title>The Genome Sequence of Acinetobacter sp. NIPH 236.</title>
        <authorList>
            <consortium name="The Broad Institute Genome Sequencing Platform"/>
            <consortium name="The Broad Institute Genome Sequencing Center for Infectious Disease"/>
            <person name="Cerqueira G."/>
            <person name="Feldgarden M."/>
            <person name="Courvalin P."/>
            <person name="Perichon B."/>
            <person name="Grillot-Courvalin C."/>
            <person name="Clermont D."/>
            <person name="Rocha E."/>
            <person name="Yoon E.-J."/>
            <person name="Nemec A."/>
            <person name="Walker B."/>
            <person name="Young S.K."/>
            <person name="Zeng Q."/>
            <person name="Gargeya S."/>
            <person name="Fitzgerald M."/>
            <person name="Haas B."/>
            <person name="Abouelleil A."/>
            <person name="Alvarado L."/>
            <person name="Arachchi H.M."/>
            <person name="Berlin A.M."/>
            <person name="Chapman S.B."/>
            <person name="Dewar J."/>
            <person name="Goldberg J."/>
            <person name="Griggs A."/>
            <person name="Gujja S."/>
            <person name="Hansen M."/>
            <person name="Howarth C."/>
            <person name="Imamovic A."/>
            <person name="Larimer J."/>
            <person name="McCowan C."/>
            <person name="Murphy C."/>
            <person name="Neiman D."/>
            <person name="Pearson M."/>
            <person name="Priest M."/>
            <person name="Roberts A."/>
            <person name="Saif S."/>
            <person name="Shea T."/>
            <person name="Sisk P."/>
            <person name="Sykes S."/>
            <person name="Wortman J."/>
            <person name="Nusbaum C."/>
            <person name="Birren B."/>
        </authorList>
    </citation>
    <scope>NUCLEOTIDE SEQUENCE [LARGE SCALE GENOMIC DNA]</scope>
    <source>
        <strain evidence="2">NIPH 236</strain>
    </source>
</reference>
<comment type="caution">
    <text evidence="1">The sequence shown here is derived from an EMBL/GenBank/DDBJ whole genome shotgun (WGS) entry which is preliminary data.</text>
</comment>
<protein>
    <recommendedName>
        <fullName evidence="3">Transglycosylase SLT domain-containing protein</fullName>
    </recommendedName>
</protein>
<organism evidence="1 2">
    <name type="scientific">Acinetobacter modestus</name>
    <dbReference type="NCBI Taxonomy" id="1776740"/>
    <lineage>
        <taxon>Bacteria</taxon>
        <taxon>Pseudomonadati</taxon>
        <taxon>Pseudomonadota</taxon>
        <taxon>Gammaproteobacteria</taxon>
        <taxon>Moraxellales</taxon>
        <taxon>Moraxellaceae</taxon>
        <taxon>Acinetobacter</taxon>
    </lineage>
</organism>
<accession>A0ABN0JRI5</accession>
<proteinExistence type="predicted"/>
<evidence type="ECO:0008006" key="3">
    <source>
        <dbReference type="Google" id="ProtNLM"/>
    </source>
</evidence>
<evidence type="ECO:0000313" key="1">
    <source>
        <dbReference type="EMBL" id="ENU27959.1"/>
    </source>
</evidence>
<dbReference type="Proteomes" id="UP000013190">
    <property type="component" value="Unassembled WGS sequence"/>
</dbReference>
<gene>
    <name evidence="1" type="ORF">F992_00791</name>
</gene>
<evidence type="ECO:0000313" key="2">
    <source>
        <dbReference type="Proteomes" id="UP000013190"/>
    </source>
</evidence>
<dbReference type="InterPro" id="IPR023346">
    <property type="entry name" value="Lysozyme-like_dom_sf"/>
</dbReference>